<dbReference type="KEGG" id="pvac:HC248_01321"/>
<dbReference type="EMBL" id="CP051461">
    <property type="protein sequence ID" value="QJC56037.1"/>
    <property type="molecule type" value="Genomic_DNA"/>
</dbReference>
<dbReference type="GO" id="GO:0031293">
    <property type="term" value="P:membrane protein intracellular domain proteolysis"/>
    <property type="evidence" value="ECO:0007669"/>
    <property type="project" value="TreeGrafter"/>
</dbReference>
<reference evidence="2 3" key="1">
    <citation type="submission" date="2020-04" db="EMBL/GenBank/DDBJ databases">
        <title>Complete genome of a Psychrophilic, Marine, Gas Vacuolate Bacterium Polaromonas vacuolata KCTC 22033T.</title>
        <authorList>
            <person name="Hwang K."/>
            <person name="Kim K.M."/>
        </authorList>
    </citation>
    <scope>NUCLEOTIDE SEQUENCE [LARGE SCALE GENOMIC DNA]</scope>
    <source>
        <strain evidence="2 3">KCTC 22033</strain>
    </source>
</reference>
<dbReference type="AlphaFoldDB" id="A0A6H2H8D7"/>
<name>A0A6H2H8D7_9BURK</name>
<evidence type="ECO:0000313" key="3">
    <source>
        <dbReference type="Proteomes" id="UP000502041"/>
    </source>
</evidence>
<dbReference type="GO" id="GO:0004222">
    <property type="term" value="F:metalloendopeptidase activity"/>
    <property type="evidence" value="ECO:0007669"/>
    <property type="project" value="InterPro"/>
</dbReference>
<dbReference type="Gene3D" id="1.10.10.1150">
    <property type="entry name" value="Coenzyme PQQ synthesis protein D (PqqD)"/>
    <property type="match status" value="1"/>
</dbReference>
<proteinExistence type="predicted"/>
<feature type="transmembrane region" description="Helical" evidence="1">
    <location>
        <begin position="151"/>
        <end position="174"/>
    </location>
</feature>
<evidence type="ECO:0000256" key="1">
    <source>
        <dbReference type="SAM" id="Phobius"/>
    </source>
</evidence>
<dbReference type="GO" id="GO:0005737">
    <property type="term" value="C:cytoplasm"/>
    <property type="evidence" value="ECO:0007669"/>
    <property type="project" value="TreeGrafter"/>
</dbReference>
<dbReference type="PANTHER" id="PTHR13325:SF3">
    <property type="entry name" value="MEMBRANE-BOUND TRANSCRIPTION FACTOR SITE-2 PROTEASE"/>
    <property type="match status" value="1"/>
</dbReference>
<dbReference type="InterPro" id="IPR041881">
    <property type="entry name" value="PqqD_sf"/>
</dbReference>
<keyword evidence="3" id="KW-1185">Reference proteome</keyword>
<feature type="transmembrane region" description="Helical" evidence="1">
    <location>
        <begin position="430"/>
        <end position="449"/>
    </location>
</feature>
<organism evidence="2 3">
    <name type="scientific">Polaromonas vacuolata</name>
    <dbReference type="NCBI Taxonomy" id="37448"/>
    <lineage>
        <taxon>Bacteria</taxon>
        <taxon>Pseudomonadati</taxon>
        <taxon>Pseudomonadota</taxon>
        <taxon>Betaproteobacteria</taxon>
        <taxon>Burkholderiales</taxon>
        <taxon>Comamonadaceae</taxon>
        <taxon>Polaromonas</taxon>
    </lineage>
</organism>
<feature type="transmembrane region" description="Helical" evidence="1">
    <location>
        <begin position="363"/>
        <end position="383"/>
    </location>
</feature>
<evidence type="ECO:0008006" key="4">
    <source>
        <dbReference type="Google" id="ProtNLM"/>
    </source>
</evidence>
<feature type="transmembrane region" description="Helical" evidence="1">
    <location>
        <begin position="253"/>
        <end position="278"/>
    </location>
</feature>
<keyword evidence="1" id="KW-0812">Transmembrane</keyword>
<gene>
    <name evidence="2" type="ORF">HC248_01321</name>
</gene>
<protein>
    <recommendedName>
        <fullName evidence="4">Peptide zinc metalloprotease protein YydH</fullName>
    </recommendedName>
</protein>
<dbReference type="InterPro" id="IPR001193">
    <property type="entry name" value="MBTPS2"/>
</dbReference>
<evidence type="ECO:0000313" key="2">
    <source>
        <dbReference type="EMBL" id="QJC56037.1"/>
    </source>
</evidence>
<dbReference type="GO" id="GO:0016020">
    <property type="term" value="C:membrane"/>
    <property type="evidence" value="ECO:0007669"/>
    <property type="project" value="InterPro"/>
</dbReference>
<dbReference type="SUPFAM" id="SSF111369">
    <property type="entry name" value="HlyD-like secretion proteins"/>
    <property type="match status" value="1"/>
</dbReference>
<feature type="transmembrane region" description="Helical" evidence="1">
    <location>
        <begin position="186"/>
        <end position="206"/>
    </location>
</feature>
<sequence length="717" mass="80176">MQRSIFSQSWFSVADLKPRLIPQARINRHVYRQQVWFVVQDLSGGRFHRLSPGAHALVMKMDGTQTLQTLWEQANQSASADLCTQNEIVELLVQLHAANLLQADSTPDSAALFERFKRQRQQKFKQWLFNPMSLKLPLLDPDGFLNRCMPQLAWCFGWSGLLLWLAVVLPALVCAGQNWGELTLNLSDRVLSASNLLVIALVYPVVKTLHELGHAFATKHWGGAVHEMGLMFLVFAPVPYVDASSSSSFSSKYQRAVVAAAGMLVELFVASLAMYVWLLTEPGVVRAIAFNVMLIAGVSTLVVNGNPLLRYDAYYILTDLVELPNLAQRGPKYLTYLWDKYLFGVHDSETAPPTESAAERRLLLLYTPLAWCYRTFVTLSITLFIAGEFFIIGIVLALWGAFTLVGMPLWKAYQHVATSPLLQRRRAQAVKVSLLLMLALLLFGFTFPMPLHTRAQGVVWLPDESILHAQGSGFFLPWMQTPGAEVKRGTALYLLEDALLASELEVSRAKLAELQAKYRAEQFTNTAKAALSFSQLEQERKVLLRIEDRASKMLGRAQVAGTLVASKAQDMPGQYYKKGDLLGYVLDTKELMVRVVVQQDDIDLVRNHWRSAHLRLARRVEQIHEATLVREVSGSVDELPSPALGLSGGGLIPTSPNDPNGIKTIGRVFLIDLKLPPDTLPPAFGERVHVRFEHGFEPPAIQGLRRLRQLFLSRFGV</sequence>
<keyword evidence="1" id="KW-0472">Membrane</keyword>
<dbReference type="PANTHER" id="PTHR13325">
    <property type="entry name" value="PROTEASE M50 MEMBRANE-BOUND TRANSCRIPTION FACTOR SITE 2 PROTEASE"/>
    <property type="match status" value="1"/>
</dbReference>
<dbReference type="RefSeq" id="WP_168921808.1">
    <property type="nucleotide sequence ID" value="NZ_CP051461.1"/>
</dbReference>
<feature type="transmembrane region" description="Helical" evidence="1">
    <location>
        <begin position="221"/>
        <end position="241"/>
    </location>
</feature>
<dbReference type="Proteomes" id="UP000502041">
    <property type="component" value="Chromosome"/>
</dbReference>
<feature type="transmembrane region" description="Helical" evidence="1">
    <location>
        <begin position="389"/>
        <end position="410"/>
    </location>
</feature>
<keyword evidence="1" id="KW-1133">Transmembrane helix</keyword>
<accession>A0A6H2H8D7</accession>
<feature type="transmembrane region" description="Helical" evidence="1">
    <location>
        <begin position="284"/>
        <end position="303"/>
    </location>
</feature>